<dbReference type="PANTHER" id="PTHR30487:SF0">
    <property type="entry name" value="PREPILIN LEADER PEPTIDASE_N-METHYLTRANSFERASE-RELATED"/>
    <property type="match status" value="1"/>
</dbReference>
<feature type="transmembrane region" description="Helical" evidence="10">
    <location>
        <begin position="180"/>
        <end position="202"/>
    </location>
</feature>
<dbReference type="EC" id="2.1.1.-" evidence="9"/>
<keyword evidence="9" id="KW-0489">Methyltransferase</keyword>
<evidence type="ECO:0000256" key="6">
    <source>
        <dbReference type="ARBA" id="ARBA00022989"/>
    </source>
</evidence>
<feature type="transmembrane region" description="Helical" evidence="10">
    <location>
        <begin position="18"/>
        <end position="38"/>
    </location>
</feature>
<name>A0AAX2RKM3_BURCE</name>
<dbReference type="PRINTS" id="PR00864">
    <property type="entry name" value="PREPILNPTASE"/>
</dbReference>
<evidence type="ECO:0000313" key="13">
    <source>
        <dbReference type="EMBL" id="TEU41583.1"/>
    </source>
</evidence>
<dbReference type="GO" id="GO:0004190">
    <property type="term" value="F:aspartic-type endopeptidase activity"/>
    <property type="evidence" value="ECO:0007669"/>
    <property type="project" value="UniProtKB-EC"/>
</dbReference>
<dbReference type="EC" id="3.4.23.43" evidence="9"/>
<comment type="subcellular location">
    <subcellularLocation>
        <location evidence="1">Cell inner membrane</location>
        <topology evidence="1">Multi-pass membrane protein</topology>
    </subcellularLocation>
    <subcellularLocation>
        <location evidence="9">Cell membrane</location>
        <topology evidence="9">Multi-pass membrane protein</topology>
    </subcellularLocation>
</comment>
<evidence type="ECO:0000256" key="5">
    <source>
        <dbReference type="ARBA" id="ARBA00022692"/>
    </source>
</evidence>
<proteinExistence type="inferred from homology"/>
<feature type="domain" description="Prepilin type IV endopeptidase peptidase" evidence="11">
    <location>
        <begin position="135"/>
        <end position="242"/>
    </location>
</feature>
<dbReference type="GO" id="GO:0032259">
    <property type="term" value="P:methylation"/>
    <property type="evidence" value="ECO:0007669"/>
    <property type="project" value="UniProtKB-KW"/>
</dbReference>
<dbReference type="InterPro" id="IPR050882">
    <property type="entry name" value="Prepilin_peptidase/N-MTase"/>
</dbReference>
<evidence type="ECO:0000256" key="8">
    <source>
        <dbReference type="RuleBase" id="RU003793"/>
    </source>
</evidence>
<comment type="function">
    <text evidence="9">Plays an essential role in type IV pili and type II pseudopili formation by proteolytically removing the leader sequence from substrate proteins and subsequently monomethylating the alpha-amino group of the newly exposed N-terminal phenylalanine.</text>
</comment>
<keyword evidence="5 9" id="KW-0812">Transmembrane</keyword>
<dbReference type="GO" id="GO:0008168">
    <property type="term" value="F:methyltransferase activity"/>
    <property type="evidence" value="ECO:0007669"/>
    <property type="project" value="UniProtKB-KW"/>
</dbReference>
<comment type="similarity">
    <text evidence="2 8">Belongs to the peptidase A24 family.</text>
</comment>
<keyword evidence="9" id="KW-0511">Multifunctional enzyme</keyword>
<organism evidence="13 14">
    <name type="scientific">Burkholderia cepacia</name>
    <name type="common">Pseudomonas cepacia</name>
    <dbReference type="NCBI Taxonomy" id="292"/>
    <lineage>
        <taxon>Bacteria</taxon>
        <taxon>Pseudomonadati</taxon>
        <taxon>Pseudomonadota</taxon>
        <taxon>Betaproteobacteria</taxon>
        <taxon>Burkholderiales</taxon>
        <taxon>Burkholderiaceae</taxon>
        <taxon>Burkholderia</taxon>
        <taxon>Burkholderia cepacia complex</taxon>
    </lineage>
</organism>
<evidence type="ECO:0000313" key="14">
    <source>
        <dbReference type="Proteomes" id="UP000298234"/>
    </source>
</evidence>
<evidence type="ECO:0000256" key="4">
    <source>
        <dbReference type="ARBA" id="ARBA00022519"/>
    </source>
</evidence>
<keyword evidence="6 10" id="KW-1133">Transmembrane helix</keyword>
<dbReference type="GO" id="GO:0006465">
    <property type="term" value="P:signal peptide processing"/>
    <property type="evidence" value="ECO:0007669"/>
    <property type="project" value="TreeGrafter"/>
</dbReference>
<keyword evidence="9" id="KW-0378">Hydrolase</keyword>
<evidence type="ECO:0000256" key="3">
    <source>
        <dbReference type="ARBA" id="ARBA00022475"/>
    </source>
</evidence>
<dbReference type="Proteomes" id="UP000298234">
    <property type="component" value="Unassembled WGS sequence"/>
</dbReference>
<keyword evidence="7 10" id="KW-0472">Membrane</keyword>
<gene>
    <name evidence="13" type="ORF">E3D37_26555</name>
</gene>
<comment type="catalytic activity">
    <reaction evidence="9">
        <text>Typically cleaves a -Gly-|-Phe- bond to release an N-terminal, basic peptide of 5-8 residues from type IV prepilin, and then N-methylates the new N-terminal amino group, the methyl donor being S-adenosyl-L-methionine.</text>
        <dbReference type="EC" id="3.4.23.43"/>
    </reaction>
</comment>
<dbReference type="GO" id="GO:0005886">
    <property type="term" value="C:plasma membrane"/>
    <property type="evidence" value="ECO:0007669"/>
    <property type="project" value="UniProtKB-SubCell"/>
</dbReference>
<dbReference type="RefSeq" id="WP_134256801.1">
    <property type="nucleotide sequence ID" value="NZ_SNSG01000032.1"/>
</dbReference>
<feature type="transmembrane region" description="Helical" evidence="10">
    <location>
        <begin position="214"/>
        <end position="247"/>
    </location>
</feature>
<dbReference type="Pfam" id="PF01478">
    <property type="entry name" value="Peptidase_A24"/>
    <property type="match status" value="1"/>
</dbReference>
<dbReference type="Gene3D" id="1.20.120.1220">
    <property type="match status" value="1"/>
</dbReference>
<evidence type="ECO:0000256" key="10">
    <source>
        <dbReference type="SAM" id="Phobius"/>
    </source>
</evidence>
<keyword evidence="3" id="KW-1003">Cell membrane</keyword>
<evidence type="ECO:0000256" key="9">
    <source>
        <dbReference type="RuleBase" id="RU003794"/>
    </source>
</evidence>
<evidence type="ECO:0000256" key="2">
    <source>
        <dbReference type="ARBA" id="ARBA00005801"/>
    </source>
</evidence>
<reference evidence="13 14" key="1">
    <citation type="submission" date="2019-03" db="EMBL/GenBank/DDBJ databases">
        <title>Burkholderia cepacia outbreak.</title>
        <authorList>
            <person name="Farzana R."/>
            <person name="Walsh T.R."/>
        </authorList>
    </citation>
    <scope>NUCLEOTIDE SEQUENCE [LARGE SCALE GENOMIC DNA]</scope>
    <source>
        <strain evidence="14">d13</strain>
    </source>
</reference>
<sequence>MQHLIIEFAAVPTPIRSGLVALVGIVIGSFLTVVIHRLPIMLAREWARHEDSGEAEASGTYNLAVPRSGCPACGHQLRAWENVPVLSYLILRGRCSQCGTAIHWRYPLVEILSAVLAIFVMLRFGVSVKALAGYLFAASLLTLACIDAETGFLPDVITLPMIAAGLVFNFAGVFTTFRAAVVGAIAGYAALAVVLYAARAISGRESLGFGDLKLFAAIGAWFGVASLSQVFLLSFVFAAAHGVWLMLRGEASSEEAMPFGPFIALAGAFTLFAGLPLAL</sequence>
<accession>A0AAX2RKM3</accession>
<dbReference type="InterPro" id="IPR010627">
    <property type="entry name" value="Prepilin_pept_A24_N"/>
</dbReference>
<evidence type="ECO:0000256" key="7">
    <source>
        <dbReference type="ARBA" id="ARBA00023136"/>
    </source>
</evidence>
<evidence type="ECO:0000256" key="1">
    <source>
        <dbReference type="ARBA" id="ARBA00004429"/>
    </source>
</evidence>
<feature type="domain" description="Prepilin peptidase A24 N-terminal" evidence="12">
    <location>
        <begin position="22"/>
        <end position="124"/>
    </location>
</feature>
<keyword evidence="9" id="KW-0808">Transferase</keyword>
<comment type="caution">
    <text evidence="13">The sequence shown here is derived from an EMBL/GenBank/DDBJ whole genome shotgun (WGS) entry which is preliminary data.</text>
</comment>
<dbReference type="PANTHER" id="PTHR30487">
    <property type="entry name" value="TYPE 4 PREPILIN-LIKE PROTEINS LEADER PEPTIDE-PROCESSING ENZYME"/>
    <property type="match status" value="1"/>
</dbReference>
<feature type="transmembrane region" description="Helical" evidence="10">
    <location>
        <begin position="259"/>
        <end position="278"/>
    </location>
</feature>
<evidence type="ECO:0000259" key="12">
    <source>
        <dbReference type="Pfam" id="PF06750"/>
    </source>
</evidence>
<dbReference type="Pfam" id="PF06750">
    <property type="entry name" value="A24_N_bact"/>
    <property type="match status" value="1"/>
</dbReference>
<dbReference type="InterPro" id="IPR014032">
    <property type="entry name" value="Peptidase_A24A_bac"/>
</dbReference>
<evidence type="ECO:0000259" key="11">
    <source>
        <dbReference type="Pfam" id="PF01478"/>
    </source>
</evidence>
<dbReference type="EMBL" id="SNSQ01000035">
    <property type="protein sequence ID" value="TEU41583.1"/>
    <property type="molecule type" value="Genomic_DNA"/>
</dbReference>
<feature type="transmembrane region" description="Helical" evidence="10">
    <location>
        <begin position="156"/>
        <end position="174"/>
    </location>
</feature>
<dbReference type="InterPro" id="IPR000045">
    <property type="entry name" value="Prepilin_IV_endopep_pep"/>
</dbReference>
<keyword evidence="9" id="KW-0645">Protease</keyword>
<protein>
    <recommendedName>
        <fullName evidence="9">Prepilin leader peptidase/N-methyltransferase</fullName>
        <ecNumber evidence="9">2.1.1.-</ecNumber>
        <ecNumber evidence="9">3.4.23.43</ecNumber>
    </recommendedName>
</protein>
<dbReference type="AlphaFoldDB" id="A0AAX2RKM3"/>
<keyword evidence="4" id="KW-0997">Cell inner membrane</keyword>